<dbReference type="InterPro" id="IPR052191">
    <property type="entry name" value="tRNA_ntf/polyA_polymerase_I"/>
</dbReference>
<dbReference type="CDD" id="cd05398">
    <property type="entry name" value="NT_ClassII-CCAase"/>
    <property type="match status" value="1"/>
</dbReference>
<keyword evidence="4" id="KW-0694">RNA-binding</keyword>
<feature type="domain" description="Poly A polymerase head" evidence="5">
    <location>
        <begin position="94"/>
        <end position="222"/>
    </location>
</feature>
<keyword evidence="3" id="KW-0547">Nucleotide-binding</keyword>
<comment type="similarity">
    <text evidence="1 4">Belongs to the tRNA nucleotidyltransferase/poly(A) polymerase family.</text>
</comment>
<dbReference type="InterPro" id="IPR043519">
    <property type="entry name" value="NT_sf"/>
</dbReference>
<sequence>MTISKRSDLLLLPAKLSSLRSIAFQLQRWKHTSPGENEDLVPKEFEARSAQEAGLCNPSSWRTYDSRKVGINKSAISQPAWGIIRSLQQKGFEAFLVGGCVRDLLLKRVPKDFDIITTATNKQIKKQFRRCIIVGRRFPICHVHMVGTITEVSSFDTIIKDVEEGKEDILRKALHTCSEKDIVRWKDSMRRDFTINGLFFDPAKSRVYDYVNGLKDLRSSRVTTVVSAHLSFSEDCARILRGLRIAARLGFWFSEETAAALRKLSSSVSTLTKERLMMELNFMLAYGAAKPSIQLLKKFGLLEILLPFHAAYLDHQDKHKVDYTSTMFMKLISSLDKLLSPDRPCRCTLWLGLLAFHIALVRNPEEASVVWALSSFLYFGTWSEAVEFVKQLDKNKKSVDFLPEIKALREAKPMSEKMLKEKVLNLTLLVRSSVNAFSCKESLREYLTVFPEAPECSGKVLISVKKRDYVAKLFNDLDDNRRRESYDIDYELLKKDDPDEIRFVIGKVFMDTLSARIEDNVVKKQPLLKNKEERMGMQMAADSIHKLRLQFS</sequence>
<evidence type="ECO:0000256" key="4">
    <source>
        <dbReference type="RuleBase" id="RU003953"/>
    </source>
</evidence>
<protein>
    <submittedName>
        <fullName evidence="7">CCA-adding enzyme</fullName>
    </submittedName>
</protein>
<dbReference type="PANTHER" id="PTHR43051">
    <property type="entry name" value="POLYNUCLEOTIDE ADENYLYLTRANSFERASE FAMILY PROTEIN"/>
    <property type="match status" value="1"/>
</dbReference>
<dbReference type="PANTHER" id="PTHR43051:SF1">
    <property type="entry name" value="POLYNUCLEOTIDE ADENYLYLTRANSFERASE FAMILY PROTEIN"/>
    <property type="match status" value="1"/>
</dbReference>
<comment type="caution">
    <text evidence="7">The sequence shown here is derived from an EMBL/GenBank/DDBJ whole genome shotgun (WGS) entry which is preliminary data.</text>
</comment>
<dbReference type="SUPFAM" id="SSF81301">
    <property type="entry name" value="Nucleotidyltransferase"/>
    <property type="match status" value="1"/>
</dbReference>
<proteinExistence type="inferred from homology"/>
<keyword evidence="2 4" id="KW-0808">Transferase</keyword>
<dbReference type="Gene3D" id="1.10.3090.10">
    <property type="entry name" value="cca-adding enzyme, domain 2"/>
    <property type="match status" value="1"/>
</dbReference>
<dbReference type="GO" id="GO:0016779">
    <property type="term" value="F:nucleotidyltransferase activity"/>
    <property type="evidence" value="ECO:0007669"/>
    <property type="project" value="InterPro"/>
</dbReference>
<dbReference type="Pfam" id="PF01743">
    <property type="entry name" value="PolyA_pol"/>
    <property type="match status" value="1"/>
</dbReference>
<dbReference type="InterPro" id="IPR002646">
    <property type="entry name" value="PolA_pol_head_dom"/>
</dbReference>
<evidence type="ECO:0000313" key="8">
    <source>
        <dbReference type="Proteomes" id="UP001140206"/>
    </source>
</evidence>
<dbReference type="GO" id="GO:0003723">
    <property type="term" value="F:RNA binding"/>
    <property type="evidence" value="ECO:0007669"/>
    <property type="project" value="UniProtKB-KW"/>
</dbReference>
<evidence type="ECO:0000256" key="2">
    <source>
        <dbReference type="ARBA" id="ARBA00022679"/>
    </source>
</evidence>
<gene>
    <name evidence="7" type="ORF">LUZ62_035985</name>
</gene>
<dbReference type="SUPFAM" id="SSF81891">
    <property type="entry name" value="Poly A polymerase C-terminal region-like"/>
    <property type="match status" value="1"/>
</dbReference>
<name>A0AAV8EVK9_9POAL</name>
<dbReference type="AlphaFoldDB" id="A0AAV8EVK9"/>
<accession>A0AAV8EVK9</accession>
<dbReference type="Proteomes" id="UP001140206">
    <property type="component" value="Chromosome 2"/>
</dbReference>
<dbReference type="GO" id="GO:0001680">
    <property type="term" value="P:tRNA 3'-terminal CCA addition"/>
    <property type="evidence" value="ECO:0007669"/>
    <property type="project" value="UniProtKB-ARBA"/>
</dbReference>
<evidence type="ECO:0000256" key="3">
    <source>
        <dbReference type="ARBA" id="ARBA00022741"/>
    </source>
</evidence>
<feature type="domain" description="tRNA nucleotidyltransferase/poly(A) polymerase RNA and SrmB- binding" evidence="6">
    <location>
        <begin position="250"/>
        <end position="312"/>
    </location>
</feature>
<dbReference type="EMBL" id="JAMFTS010000002">
    <property type="protein sequence ID" value="KAJ4784739.1"/>
    <property type="molecule type" value="Genomic_DNA"/>
</dbReference>
<organism evidence="7 8">
    <name type="scientific">Rhynchospora pubera</name>
    <dbReference type="NCBI Taxonomy" id="906938"/>
    <lineage>
        <taxon>Eukaryota</taxon>
        <taxon>Viridiplantae</taxon>
        <taxon>Streptophyta</taxon>
        <taxon>Embryophyta</taxon>
        <taxon>Tracheophyta</taxon>
        <taxon>Spermatophyta</taxon>
        <taxon>Magnoliopsida</taxon>
        <taxon>Liliopsida</taxon>
        <taxon>Poales</taxon>
        <taxon>Cyperaceae</taxon>
        <taxon>Cyperoideae</taxon>
        <taxon>Rhynchosporeae</taxon>
        <taxon>Rhynchospora</taxon>
    </lineage>
</organism>
<reference evidence="7" key="1">
    <citation type="submission" date="2022-08" db="EMBL/GenBank/DDBJ databases">
        <authorList>
            <person name="Marques A."/>
        </authorList>
    </citation>
    <scope>NUCLEOTIDE SEQUENCE</scope>
    <source>
        <strain evidence="7">RhyPub2mFocal</strain>
        <tissue evidence="7">Leaves</tissue>
    </source>
</reference>
<dbReference type="GO" id="GO:0000166">
    <property type="term" value="F:nucleotide binding"/>
    <property type="evidence" value="ECO:0007669"/>
    <property type="project" value="UniProtKB-KW"/>
</dbReference>
<dbReference type="Pfam" id="PF12627">
    <property type="entry name" value="PolyA_pol_RNAbd"/>
    <property type="match status" value="1"/>
</dbReference>
<keyword evidence="8" id="KW-1185">Reference proteome</keyword>
<evidence type="ECO:0000259" key="6">
    <source>
        <dbReference type="Pfam" id="PF12627"/>
    </source>
</evidence>
<evidence type="ECO:0000313" key="7">
    <source>
        <dbReference type="EMBL" id="KAJ4784739.1"/>
    </source>
</evidence>
<evidence type="ECO:0000259" key="5">
    <source>
        <dbReference type="Pfam" id="PF01743"/>
    </source>
</evidence>
<evidence type="ECO:0000256" key="1">
    <source>
        <dbReference type="ARBA" id="ARBA00007265"/>
    </source>
</evidence>
<dbReference type="InterPro" id="IPR032828">
    <property type="entry name" value="PolyA_RNA-bd"/>
</dbReference>
<dbReference type="Gene3D" id="3.30.460.10">
    <property type="entry name" value="Beta Polymerase, domain 2"/>
    <property type="match status" value="1"/>
</dbReference>